<dbReference type="GO" id="GO:0005793">
    <property type="term" value="C:endoplasmic reticulum-Golgi intermediate compartment"/>
    <property type="evidence" value="ECO:0007669"/>
    <property type="project" value="UniProtKB-UniRule"/>
</dbReference>
<keyword evidence="11" id="KW-1185">Reference proteome</keyword>
<dbReference type="OrthoDB" id="337750at2759"/>
<evidence type="ECO:0000256" key="2">
    <source>
        <dbReference type="ARBA" id="ARBA00022448"/>
    </source>
</evidence>
<dbReference type="GO" id="GO:0030134">
    <property type="term" value="C:COPII-coated ER to Golgi transport vesicle"/>
    <property type="evidence" value="ECO:0007669"/>
    <property type="project" value="TreeGrafter"/>
</dbReference>
<evidence type="ECO:0000256" key="8">
    <source>
        <dbReference type="ARBA" id="ARBA00023136"/>
    </source>
</evidence>
<reference evidence="10 11" key="1">
    <citation type="submission" date="2015-02" db="EMBL/GenBank/DDBJ databases">
        <authorList>
            <person name="Chooi Y.-H."/>
        </authorList>
    </citation>
    <scope>NUCLEOTIDE SEQUENCE [LARGE SCALE GENOMIC DNA]</scope>
    <source>
        <strain evidence="10">E3</strain>
    </source>
</reference>
<accession>A0A0G4J944</accession>
<feature type="transmembrane region" description="Helical" evidence="9">
    <location>
        <begin position="159"/>
        <end position="179"/>
    </location>
</feature>
<dbReference type="GO" id="GO:0005789">
    <property type="term" value="C:endoplasmic reticulum membrane"/>
    <property type="evidence" value="ECO:0007669"/>
    <property type="project" value="UniProtKB-SubCell"/>
</dbReference>
<dbReference type="GO" id="GO:0000139">
    <property type="term" value="C:Golgi membrane"/>
    <property type="evidence" value="ECO:0007669"/>
    <property type="project" value="UniProtKB-SubCell"/>
</dbReference>
<comment type="function">
    <text evidence="9">Has a role in transport between endoplasmic reticulum and Golgi.</text>
</comment>
<keyword evidence="2 9" id="KW-0813">Transport</keyword>
<dbReference type="GO" id="GO:0015031">
    <property type="term" value="P:protein transport"/>
    <property type="evidence" value="ECO:0007669"/>
    <property type="project" value="UniProtKB-KW"/>
</dbReference>
<dbReference type="PANTHER" id="PTHR14083">
    <property type="entry name" value="YIP1 INTERACTING FACTOR HOMOLOG YIF1 PROTEIN"/>
    <property type="match status" value="1"/>
</dbReference>
<organism evidence="10 11">
    <name type="scientific">Plasmodiophora brassicae</name>
    <name type="common">Clubroot disease agent</name>
    <dbReference type="NCBI Taxonomy" id="37360"/>
    <lineage>
        <taxon>Eukaryota</taxon>
        <taxon>Sar</taxon>
        <taxon>Rhizaria</taxon>
        <taxon>Endomyxa</taxon>
        <taxon>Phytomyxea</taxon>
        <taxon>Plasmodiophorida</taxon>
        <taxon>Plasmodiophoridae</taxon>
        <taxon>Plasmodiophora</taxon>
    </lineage>
</organism>
<evidence type="ECO:0000256" key="7">
    <source>
        <dbReference type="ARBA" id="ARBA00023034"/>
    </source>
</evidence>
<keyword evidence="4 9" id="KW-0256">Endoplasmic reticulum</keyword>
<evidence type="ECO:0000256" key="5">
    <source>
        <dbReference type="ARBA" id="ARBA00022927"/>
    </source>
</evidence>
<evidence type="ECO:0000256" key="1">
    <source>
        <dbReference type="ARBA" id="ARBA00009727"/>
    </source>
</evidence>
<dbReference type="PANTHER" id="PTHR14083:SF0">
    <property type="entry name" value="YIP1D-INTERACTING FACTOR 1, ISOFORM C"/>
    <property type="match status" value="1"/>
</dbReference>
<comment type="subcellular location">
    <subcellularLocation>
        <location evidence="9">Endoplasmic reticulum membrane</location>
        <topology evidence="9">Multi-pass membrane protein</topology>
    </subcellularLocation>
    <subcellularLocation>
        <location evidence="9">Golgi apparatus membrane</location>
        <topology evidence="9">Multi-pass membrane protein</topology>
    </subcellularLocation>
</comment>
<proteinExistence type="inferred from homology"/>
<dbReference type="STRING" id="37360.A0A0G4J944"/>
<keyword evidence="6 9" id="KW-1133">Transmembrane helix</keyword>
<keyword evidence="5 9" id="KW-0653">Protein transport</keyword>
<feature type="transmembrane region" description="Helical" evidence="9">
    <location>
        <begin position="185"/>
        <end position="203"/>
    </location>
</feature>
<evidence type="ECO:0000313" key="10">
    <source>
        <dbReference type="EMBL" id="CEP03916.1"/>
    </source>
</evidence>
<evidence type="ECO:0000256" key="3">
    <source>
        <dbReference type="ARBA" id="ARBA00022692"/>
    </source>
</evidence>
<keyword evidence="3 9" id="KW-0812">Transmembrane</keyword>
<evidence type="ECO:0000256" key="4">
    <source>
        <dbReference type="ARBA" id="ARBA00022824"/>
    </source>
</evidence>
<dbReference type="AlphaFoldDB" id="A0A0G4J944"/>
<comment type="similarity">
    <text evidence="1 9">Belongs to the YIF1 family.</text>
</comment>
<gene>
    <name evidence="10" type="ORF">PBRA_003523</name>
</gene>
<protein>
    <recommendedName>
        <fullName evidence="9">Protein YIF1</fullName>
    </recommendedName>
</protein>
<dbReference type="EMBL" id="CDSF01000155">
    <property type="protein sequence ID" value="CEP03916.1"/>
    <property type="molecule type" value="Genomic_DNA"/>
</dbReference>
<feature type="transmembrane region" description="Helical" evidence="9">
    <location>
        <begin position="91"/>
        <end position="112"/>
    </location>
</feature>
<evidence type="ECO:0000313" key="11">
    <source>
        <dbReference type="Proteomes" id="UP000039324"/>
    </source>
</evidence>
<dbReference type="OMA" id="TNGLLCW"/>
<feature type="transmembrane region" description="Helical" evidence="9">
    <location>
        <begin position="124"/>
        <end position="147"/>
    </location>
</feature>
<sequence length="253" mass="27965">MQSTPGMAGIPNEMMTNMALGLIDDKVKTYSSWFSLSSLRYYFHVNNAYVVKKLQMILLPYLHKRWSRERSGNDGAGAFLPPSADVNAPDLYIPLMAFVTYILLMGFIMGISKAFTPEVLGSTATWALLVLIMEVVLLRVGFAVIGSSATVVPPSLLDLVAYSSYKFVILVIDLVVWVASYHNSTMYWVISILTGISMTVFMARTLQRAFVPRVEGGSFGIEDTNRSTRQLFLIAVGVCQIPLCIVLGRSVAR</sequence>
<dbReference type="Pfam" id="PF03878">
    <property type="entry name" value="YIF1"/>
    <property type="match status" value="1"/>
</dbReference>
<evidence type="ECO:0000256" key="6">
    <source>
        <dbReference type="ARBA" id="ARBA00022989"/>
    </source>
</evidence>
<keyword evidence="8 9" id="KW-0472">Membrane</keyword>
<evidence type="ECO:0000256" key="9">
    <source>
        <dbReference type="RuleBase" id="RU368073"/>
    </source>
</evidence>
<feature type="transmembrane region" description="Helical" evidence="9">
    <location>
        <begin position="231"/>
        <end position="252"/>
    </location>
</feature>
<dbReference type="InterPro" id="IPR005578">
    <property type="entry name" value="Yif1_fam"/>
</dbReference>
<dbReference type="GO" id="GO:0006888">
    <property type="term" value="P:endoplasmic reticulum to Golgi vesicle-mediated transport"/>
    <property type="evidence" value="ECO:0007669"/>
    <property type="project" value="UniProtKB-UniRule"/>
</dbReference>
<dbReference type="Proteomes" id="UP000039324">
    <property type="component" value="Unassembled WGS sequence"/>
</dbReference>
<keyword evidence="7 9" id="KW-0333">Golgi apparatus</keyword>
<name>A0A0G4J944_PLABS</name>